<evidence type="ECO:0000256" key="3">
    <source>
        <dbReference type="ARBA" id="ARBA00022692"/>
    </source>
</evidence>
<evidence type="ECO:0000256" key="4">
    <source>
        <dbReference type="ARBA" id="ARBA00022989"/>
    </source>
</evidence>
<feature type="domain" description="EamA" evidence="7">
    <location>
        <begin position="12"/>
        <end position="137"/>
    </location>
</feature>
<evidence type="ECO:0000256" key="2">
    <source>
        <dbReference type="ARBA" id="ARBA00022475"/>
    </source>
</evidence>
<keyword evidence="4 6" id="KW-1133">Transmembrane helix</keyword>
<dbReference type="AlphaFoldDB" id="A0A6J7BIT6"/>
<dbReference type="PANTHER" id="PTHR42920:SF5">
    <property type="entry name" value="EAMA DOMAIN-CONTAINING PROTEIN"/>
    <property type="match status" value="1"/>
</dbReference>
<dbReference type="SUPFAM" id="SSF103481">
    <property type="entry name" value="Multidrug resistance efflux transporter EmrE"/>
    <property type="match status" value="2"/>
</dbReference>
<reference evidence="9" key="1">
    <citation type="submission" date="2020-05" db="EMBL/GenBank/DDBJ databases">
        <authorList>
            <person name="Chiriac C."/>
            <person name="Salcher M."/>
            <person name="Ghai R."/>
            <person name="Kavagutti S V."/>
        </authorList>
    </citation>
    <scope>NUCLEOTIDE SEQUENCE</scope>
</reference>
<feature type="transmembrane region" description="Helical" evidence="6">
    <location>
        <begin position="65"/>
        <end position="82"/>
    </location>
</feature>
<gene>
    <name evidence="8" type="ORF">UFOPK2254_01111</name>
    <name evidence="9" type="ORF">UFOPK3241_01242</name>
    <name evidence="10" type="ORF">UFOPK4401_00672</name>
</gene>
<comment type="subcellular location">
    <subcellularLocation>
        <location evidence="1">Cell membrane</location>
        <topology evidence="1">Multi-pass membrane protein</topology>
    </subcellularLocation>
</comment>
<dbReference type="Pfam" id="PF00892">
    <property type="entry name" value="EamA"/>
    <property type="match status" value="2"/>
</dbReference>
<keyword evidence="5 6" id="KW-0472">Membrane</keyword>
<evidence type="ECO:0000313" key="8">
    <source>
        <dbReference type="EMBL" id="CAB4667937.1"/>
    </source>
</evidence>
<accession>A0A6J7BIT6</accession>
<feature type="transmembrane region" description="Helical" evidence="6">
    <location>
        <begin position="36"/>
        <end position="53"/>
    </location>
</feature>
<keyword evidence="3 6" id="KW-0812">Transmembrane</keyword>
<dbReference type="InterPro" id="IPR051258">
    <property type="entry name" value="Diverse_Substrate_Transporter"/>
</dbReference>
<dbReference type="InterPro" id="IPR037185">
    <property type="entry name" value="EmrE-like"/>
</dbReference>
<dbReference type="GO" id="GO:0005886">
    <property type="term" value="C:plasma membrane"/>
    <property type="evidence" value="ECO:0007669"/>
    <property type="project" value="UniProtKB-SubCell"/>
</dbReference>
<feature type="domain" description="EamA" evidence="7">
    <location>
        <begin position="145"/>
        <end position="278"/>
    </location>
</feature>
<keyword evidence="2" id="KW-1003">Cell membrane</keyword>
<proteinExistence type="predicted"/>
<evidence type="ECO:0000259" key="7">
    <source>
        <dbReference type="Pfam" id="PF00892"/>
    </source>
</evidence>
<evidence type="ECO:0000313" key="9">
    <source>
        <dbReference type="EMBL" id="CAB4845115.1"/>
    </source>
</evidence>
<feature type="transmembrane region" description="Helical" evidence="6">
    <location>
        <begin position="94"/>
        <end position="114"/>
    </location>
</feature>
<evidence type="ECO:0000256" key="1">
    <source>
        <dbReference type="ARBA" id="ARBA00004651"/>
    </source>
</evidence>
<evidence type="ECO:0000256" key="6">
    <source>
        <dbReference type="SAM" id="Phobius"/>
    </source>
</evidence>
<feature type="transmembrane region" description="Helical" evidence="6">
    <location>
        <begin position="123"/>
        <end position="142"/>
    </location>
</feature>
<organism evidence="9">
    <name type="scientific">freshwater metagenome</name>
    <dbReference type="NCBI Taxonomy" id="449393"/>
    <lineage>
        <taxon>unclassified sequences</taxon>
        <taxon>metagenomes</taxon>
        <taxon>ecological metagenomes</taxon>
    </lineage>
</organism>
<dbReference type="InterPro" id="IPR000620">
    <property type="entry name" value="EamA_dom"/>
</dbReference>
<dbReference type="EMBL" id="CAFBRB010000060">
    <property type="protein sequence ID" value="CAB5074897.1"/>
    <property type="molecule type" value="Genomic_DNA"/>
</dbReference>
<feature type="transmembrane region" description="Helical" evidence="6">
    <location>
        <begin position="205"/>
        <end position="224"/>
    </location>
</feature>
<feature type="transmembrane region" description="Helical" evidence="6">
    <location>
        <begin position="261"/>
        <end position="279"/>
    </location>
</feature>
<evidence type="ECO:0000313" key="10">
    <source>
        <dbReference type="EMBL" id="CAB5074897.1"/>
    </source>
</evidence>
<dbReference type="EMBL" id="CAEZWO010000120">
    <property type="protein sequence ID" value="CAB4667937.1"/>
    <property type="molecule type" value="Genomic_DNA"/>
</dbReference>
<dbReference type="PANTHER" id="PTHR42920">
    <property type="entry name" value="OS03G0707200 PROTEIN-RELATED"/>
    <property type="match status" value="1"/>
</dbReference>
<dbReference type="EMBL" id="CAFAZX010000090">
    <property type="protein sequence ID" value="CAB4845115.1"/>
    <property type="molecule type" value="Genomic_DNA"/>
</dbReference>
<sequence length="282" mass="30289">MTKHIRFAPGALLFVAAVWGSTFVLMKPAIDRQDVNSFLSTRFAFAAIALVILRPKVLTLFNRDLLAKGLFAGCFLGIGYILQTLGLARTGAAITGFVTGLYVVLTPLVGAFFFQKKISKKTWVYIFMATIGLALLSLHGWSVGTGEILVLGSALAFTGHIISLEKWSSGRDTYALTIIQLTTCAFISGIASLKNGYHPPPDRGVWAVIVFTALFATAFAFIIQTWAQAHIASTKVAVILTMEVVFAAIFAVVFGGETLTWQVGAGGTLVLASMYLIVLQEA</sequence>
<feature type="transmembrane region" description="Helical" evidence="6">
    <location>
        <begin position="236"/>
        <end position="255"/>
    </location>
</feature>
<name>A0A6J7BIT6_9ZZZZ</name>
<protein>
    <submittedName>
        <fullName evidence="9">Unannotated protein</fullName>
    </submittedName>
</protein>
<evidence type="ECO:0000256" key="5">
    <source>
        <dbReference type="ARBA" id="ARBA00023136"/>
    </source>
</evidence>